<keyword evidence="2 6" id="KW-0238">DNA-binding</keyword>
<evidence type="ECO:0000259" key="4">
    <source>
        <dbReference type="PROSITE" id="PS50043"/>
    </source>
</evidence>
<dbReference type="RefSeq" id="WP_061073152.1">
    <property type="nucleotide sequence ID" value="NZ_CP014060.2"/>
</dbReference>
<accession>A0A0X8P1Z7</accession>
<dbReference type="GO" id="GO:0006355">
    <property type="term" value="P:regulation of DNA-templated transcription"/>
    <property type="evidence" value="ECO:0007669"/>
    <property type="project" value="InterPro"/>
</dbReference>
<dbReference type="Pfam" id="PF00072">
    <property type="entry name" value="Response_reg"/>
    <property type="match status" value="1"/>
</dbReference>
<proteinExistence type="predicted"/>
<evidence type="ECO:0000256" key="2">
    <source>
        <dbReference type="ARBA" id="ARBA00023125"/>
    </source>
</evidence>
<dbReference type="InterPro" id="IPR039420">
    <property type="entry name" value="WalR-like"/>
</dbReference>
<dbReference type="EMBL" id="CP014060">
    <property type="protein sequence ID" value="AMG38441.1"/>
    <property type="molecule type" value="Genomic_DNA"/>
</dbReference>
<gene>
    <name evidence="6" type="ORF">AL504_21870</name>
</gene>
<dbReference type="AlphaFoldDB" id="A0A0X8P1Z7"/>
<dbReference type="InterPro" id="IPR016032">
    <property type="entry name" value="Sig_transdc_resp-reg_C-effctor"/>
</dbReference>
<evidence type="ECO:0000259" key="5">
    <source>
        <dbReference type="PROSITE" id="PS50110"/>
    </source>
</evidence>
<dbReference type="SUPFAM" id="SSF46894">
    <property type="entry name" value="C-terminal effector domain of the bipartite response regulators"/>
    <property type="match status" value="1"/>
</dbReference>
<feature type="domain" description="HTH luxR-type" evidence="4">
    <location>
        <begin position="143"/>
        <end position="208"/>
    </location>
</feature>
<dbReference type="Pfam" id="PF00196">
    <property type="entry name" value="GerE"/>
    <property type="match status" value="1"/>
</dbReference>
<keyword evidence="1 3" id="KW-0597">Phosphoprotein</keyword>
<dbReference type="SUPFAM" id="SSF52172">
    <property type="entry name" value="CheY-like"/>
    <property type="match status" value="1"/>
</dbReference>
<dbReference type="GO" id="GO:0003677">
    <property type="term" value="F:DNA binding"/>
    <property type="evidence" value="ECO:0007669"/>
    <property type="project" value="UniProtKB-KW"/>
</dbReference>
<organism evidence="6 7">
    <name type="scientific">Alcaligenes xylosoxydans xylosoxydans</name>
    <name type="common">Achromobacter xylosoxidans</name>
    <dbReference type="NCBI Taxonomy" id="85698"/>
    <lineage>
        <taxon>Bacteria</taxon>
        <taxon>Pseudomonadati</taxon>
        <taxon>Pseudomonadota</taxon>
        <taxon>Betaproteobacteria</taxon>
        <taxon>Burkholderiales</taxon>
        <taxon>Alcaligenaceae</taxon>
        <taxon>Achromobacter</taxon>
    </lineage>
</organism>
<evidence type="ECO:0000256" key="1">
    <source>
        <dbReference type="ARBA" id="ARBA00022553"/>
    </source>
</evidence>
<dbReference type="Proteomes" id="UP000060602">
    <property type="component" value="Chromosome"/>
</dbReference>
<dbReference type="InterPro" id="IPR000792">
    <property type="entry name" value="Tscrpt_reg_LuxR_C"/>
</dbReference>
<dbReference type="Gene3D" id="3.40.50.2300">
    <property type="match status" value="1"/>
</dbReference>
<dbReference type="InterPro" id="IPR011006">
    <property type="entry name" value="CheY-like_superfamily"/>
</dbReference>
<dbReference type="PROSITE" id="PS50110">
    <property type="entry name" value="RESPONSE_REGULATORY"/>
    <property type="match status" value="1"/>
</dbReference>
<dbReference type="PANTHER" id="PTHR43214">
    <property type="entry name" value="TWO-COMPONENT RESPONSE REGULATOR"/>
    <property type="match status" value="1"/>
</dbReference>
<dbReference type="InterPro" id="IPR001789">
    <property type="entry name" value="Sig_transdc_resp-reg_receiver"/>
</dbReference>
<dbReference type="InterPro" id="IPR036388">
    <property type="entry name" value="WH-like_DNA-bd_sf"/>
</dbReference>
<feature type="modified residue" description="4-aspartylphosphate" evidence="3">
    <location>
        <position position="63"/>
    </location>
</feature>
<dbReference type="InterPro" id="IPR058245">
    <property type="entry name" value="NreC/VraR/RcsB-like_REC"/>
</dbReference>
<protein>
    <submittedName>
        <fullName evidence="6">DNA-binding response regulator</fullName>
    </submittedName>
</protein>
<dbReference type="Gene3D" id="1.10.10.10">
    <property type="entry name" value="Winged helix-like DNA-binding domain superfamily/Winged helix DNA-binding domain"/>
    <property type="match status" value="1"/>
</dbReference>
<reference evidence="7" key="1">
    <citation type="submission" date="2015-12" db="EMBL/GenBank/DDBJ databases">
        <title>FDA dAtabase for Regulatory Grade micrObial Sequences (FDA-ARGOS): Supporting development and validation of Infectious Disease Dx tests.</title>
        <authorList>
            <person name="Case J."/>
            <person name="Tallon L."/>
            <person name="Sadzewicz L."/>
            <person name="Sengamalay N."/>
            <person name="Ott S."/>
            <person name="Godinez A."/>
            <person name="Nagaraj S."/>
            <person name="Nadendla S."/>
            <person name="Sichtig H."/>
        </authorList>
    </citation>
    <scope>NUCLEOTIDE SEQUENCE [LARGE SCALE GENOMIC DNA]</scope>
    <source>
        <strain evidence="7">FDAARGOS_147</strain>
    </source>
</reference>
<dbReference type="CDD" id="cd06170">
    <property type="entry name" value="LuxR_C_like"/>
    <property type="match status" value="1"/>
</dbReference>
<dbReference type="PRINTS" id="PR00038">
    <property type="entry name" value="HTHLUXR"/>
</dbReference>
<sequence>MTPTSPPPLLRVLLADDHGIVREGLKMVLSQAGAMIGSIDEAATGEQVLALLAAHGADVLVLDLGMPGVAGSGWVRALRERHPALHIMVLTANTDARSRQAILDAGADEYLAKTGNSRELMAAIQRLHDGQAGRPAQPRSTHAPAPAETLTRREQQVLALAAQGATAAQIGAALHISPLTARKHRENLMRKLALHSTAELVAYAVRLGLPSA</sequence>
<dbReference type="SMART" id="SM00421">
    <property type="entry name" value="HTH_LUXR"/>
    <property type="match status" value="1"/>
</dbReference>
<evidence type="ECO:0000256" key="3">
    <source>
        <dbReference type="PROSITE-ProRule" id="PRU00169"/>
    </source>
</evidence>
<evidence type="ECO:0000313" key="6">
    <source>
        <dbReference type="EMBL" id="AMG38441.1"/>
    </source>
</evidence>
<name>A0A0X8P1Z7_ALCXX</name>
<dbReference type="SMART" id="SM00448">
    <property type="entry name" value="REC"/>
    <property type="match status" value="1"/>
</dbReference>
<dbReference type="GO" id="GO:0000160">
    <property type="term" value="P:phosphorelay signal transduction system"/>
    <property type="evidence" value="ECO:0007669"/>
    <property type="project" value="InterPro"/>
</dbReference>
<dbReference type="PROSITE" id="PS50043">
    <property type="entry name" value="HTH_LUXR_2"/>
    <property type="match status" value="1"/>
</dbReference>
<dbReference type="CDD" id="cd17535">
    <property type="entry name" value="REC_NarL-like"/>
    <property type="match status" value="1"/>
</dbReference>
<evidence type="ECO:0000313" key="7">
    <source>
        <dbReference type="Proteomes" id="UP000060602"/>
    </source>
</evidence>
<feature type="domain" description="Response regulatory" evidence="5">
    <location>
        <begin position="11"/>
        <end position="128"/>
    </location>
</feature>